<keyword evidence="3" id="KW-0472">Membrane</keyword>
<feature type="compositionally biased region" description="Polar residues" evidence="2">
    <location>
        <begin position="176"/>
        <end position="186"/>
    </location>
</feature>
<reference evidence="4" key="1">
    <citation type="journal article" date="2023" name="Genome Biol. Evol.">
        <title>Long-read-based Genome Assembly of Drosophila gunungcola Reveals Fewer Chemosensory Genes in Flower-breeding Species.</title>
        <authorList>
            <person name="Negi A."/>
            <person name="Liao B.Y."/>
            <person name="Yeh S.D."/>
        </authorList>
    </citation>
    <scope>NUCLEOTIDE SEQUENCE</scope>
    <source>
        <strain evidence="4">Sukarami</strain>
    </source>
</reference>
<dbReference type="AlphaFoldDB" id="A0A9Q0BTD8"/>
<keyword evidence="3" id="KW-0812">Transmembrane</keyword>
<dbReference type="PANTHER" id="PTHR18939">
    <property type="entry name" value="RIBOSOME BINDING PROTEIN-1"/>
    <property type="match status" value="1"/>
</dbReference>
<dbReference type="PANTHER" id="PTHR18939:SF4">
    <property type="entry name" value="RIBOSOME-BINDING PROTEIN 1"/>
    <property type="match status" value="1"/>
</dbReference>
<feature type="region of interest" description="Disordered" evidence="2">
    <location>
        <begin position="813"/>
        <end position="865"/>
    </location>
</feature>
<feature type="compositionally biased region" description="Basic and acidic residues" evidence="2">
    <location>
        <begin position="123"/>
        <end position="136"/>
    </location>
</feature>
<dbReference type="EMBL" id="JAMKOV010000001">
    <property type="protein sequence ID" value="KAI8043912.1"/>
    <property type="molecule type" value="Genomic_DNA"/>
</dbReference>
<comment type="caution">
    <text evidence="4">The sequence shown here is derived from an EMBL/GenBank/DDBJ whole genome shotgun (WGS) entry which is preliminary data.</text>
</comment>
<feature type="coiled-coil region" evidence="1">
    <location>
        <begin position="463"/>
        <end position="651"/>
    </location>
</feature>
<keyword evidence="5" id="KW-1185">Reference proteome</keyword>
<name>A0A9Q0BTD8_9MUSC</name>
<dbReference type="GO" id="GO:0005789">
    <property type="term" value="C:endoplasmic reticulum membrane"/>
    <property type="evidence" value="ECO:0007669"/>
    <property type="project" value="TreeGrafter"/>
</dbReference>
<feature type="coiled-coil region" evidence="1">
    <location>
        <begin position="343"/>
        <end position="434"/>
    </location>
</feature>
<feature type="compositionally biased region" description="Basic and acidic residues" evidence="2">
    <location>
        <begin position="188"/>
        <end position="209"/>
    </location>
</feature>
<feature type="transmembrane region" description="Helical" evidence="3">
    <location>
        <begin position="6"/>
        <end position="23"/>
    </location>
</feature>
<keyword evidence="1" id="KW-0175">Coiled coil</keyword>
<evidence type="ECO:0000256" key="3">
    <source>
        <dbReference type="SAM" id="Phobius"/>
    </source>
</evidence>
<evidence type="ECO:0000313" key="5">
    <source>
        <dbReference type="Proteomes" id="UP001059596"/>
    </source>
</evidence>
<feature type="compositionally biased region" description="Low complexity" evidence="2">
    <location>
        <begin position="820"/>
        <end position="858"/>
    </location>
</feature>
<feature type="compositionally biased region" description="Low complexity" evidence="2">
    <location>
        <begin position="253"/>
        <end position="277"/>
    </location>
</feature>
<organism evidence="4 5">
    <name type="scientific">Drosophila gunungcola</name>
    <name type="common">fruit fly</name>
    <dbReference type="NCBI Taxonomy" id="103775"/>
    <lineage>
        <taxon>Eukaryota</taxon>
        <taxon>Metazoa</taxon>
        <taxon>Ecdysozoa</taxon>
        <taxon>Arthropoda</taxon>
        <taxon>Hexapoda</taxon>
        <taxon>Insecta</taxon>
        <taxon>Pterygota</taxon>
        <taxon>Neoptera</taxon>
        <taxon>Endopterygota</taxon>
        <taxon>Diptera</taxon>
        <taxon>Brachycera</taxon>
        <taxon>Muscomorpha</taxon>
        <taxon>Ephydroidea</taxon>
        <taxon>Drosophilidae</taxon>
        <taxon>Drosophila</taxon>
        <taxon>Sophophora</taxon>
    </lineage>
</organism>
<feature type="region of interest" description="Disordered" evidence="2">
    <location>
        <begin position="51"/>
        <end position="277"/>
    </location>
</feature>
<evidence type="ECO:0000313" key="4">
    <source>
        <dbReference type="EMBL" id="KAI8043912.1"/>
    </source>
</evidence>
<sequence length="929" mass="104866">MDFHILIVIGCVFSASLLSFLFINKIFRRKTFEEVVAEKRALNANLYKAAGGAATKKPKKKELKREKKQRQREQQRDVNNEPEPEEPEDFSDGQSEGQGSVADEEPGLSKQHVEFEPDAEILNEQRRPSSVAEKENQPSVAGKKGKKDKRNGAGNKTAGILVNKNETVVVKAPVNSEETPSLNNFETKVPKDVVELKKQEQKERKEDNNNKQQTQKKNGGGNVAKKEKPAAGETEAPVVAKQILKQQQNGSPKTQHNQANNKTKQQQQNKKQNQKETLTAKDLAQALDKLADHQNQTIGVNALMNVFSRAELNRSEIQILIDYLLNKQQDMPSSHSEWSDDICQKLKRQLEEKEKLLAEEQEASIGIQAKLRELRQEVNTERAQMHARIQAYNDKLQGKEQELSALNQELSSLNDKLALERQQFQTLLREKQANSQDLVQLQRLQQDLAHKEKCLAEMTAFVNAETQQKNEVIQQQAQQLQALELQRDELEARQNNSIFELEQRKQLEAENADLKQELCAVAQAQSELQRVHAAELQELRQQASALETSNQALSLQLTQAASSAVQATAAQSEQAQAQTEALAQKQQELSALRSQVGSLTDAQAQQQKQAAALQSQLQEAQQRAEQLHAKEQQLQQELQEQREKNNVSSIQQLCVFCMLILILKSFSFYSVCWLLHPHLFAFFTASFTNCPVFVFRQDVRMKNWKLIEALQNAEASTAKATAKTKTNTVQSVGQQHKELQQQQQKAVAANGGGSASSAKSEQQRIRDLYQRLYPDAVKAQSGNALQASFDQWLEQVLSTHVKQQQDVLRQKLEAEKPEKQSSSSHKSTQSNNSSSSNHNSTHNNISSNNSSSNSQSSSAAEQQELHKQILQLRECNDKLTQLVTKTTNTLMDLEERAREQDEHWRGIVDQKEQQILMLQQHASNGEQDI</sequence>
<evidence type="ECO:0000256" key="1">
    <source>
        <dbReference type="SAM" id="Coils"/>
    </source>
</evidence>
<dbReference type="InterPro" id="IPR040248">
    <property type="entry name" value="RRBP1"/>
</dbReference>
<feature type="region of interest" description="Disordered" evidence="2">
    <location>
        <begin position="742"/>
        <end position="761"/>
    </location>
</feature>
<evidence type="ECO:0000256" key="2">
    <source>
        <dbReference type="SAM" id="MobiDB-lite"/>
    </source>
</evidence>
<evidence type="ECO:0008006" key="6">
    <source>
        <dbReference type="Google" id="ProtNLM"/>
    </source>
</evidence>
<feature type="compositionally biased region" description="Basic residues" evidence="2">
    <location>
        <begin position="56"/>
        <end position="70"/>
    </location>
</feature>
<feature type="compositionally biased region" description="Acidic residues" evidence="2">
    <location>
        <begin position="80"/>
        <end position="91"/>
    </location>
</feature>
<keyword evidence="3" id="KW-1133">Transmembrane helix</keyword>
<protein>
    <recommendedName>
        <fullName evidence="6">Ribosome-binding protein 1</fullName>
    </recommendedName>
</protein>
<proteinExistence type="predicted"/>
<dbReference type="Proteomes" id="UP001059596">
    <property type="component" value="Chromosome 3R"/>
</dbReference>
<accession>A0A9Q0BTD8</accession>
<gene>
    <name evidence="4" type="ORF">M5D96_000057</name>
</gene>